<dbReference type="InterPro" id="IPR019734">
    <property type="entry name" value="TPR_rpt"/>
</dbReference>
<name>A0ABQ7DK85_BRACR</name>
<organism evidence="2 3">
    <name type="scientific">Brassica cretica</name>
    <name type="common">Mustard</name>
    <dbReference type="NCBI Taxonomy" id="69181"/>
    <lineage>
        <taxon>Eukaryota</taxon>
        <taxon>Viridiplantae</taxon>
        <taxon>Streptophyta</taxon>
        <taxon>Embryophyta</taxon>
        <taxon>Tracheophyta</taxon>
        <taxon>Spermatophyta</taxon>
        <taxon>Magnoliopsida</taxon>
        <taxon>eudicotyledons</taxon>
        <taxon>Gunneridae</taxon>
        <taxon>Pentapetalae</taxon>
        <taxon>rosids</taxon>
        <taxon>malvids</taxon>
        <taxon>Brassicales</taxon>
        <taxon>Brassicaceae</taxon>
        <taxon>Brassiceae</taxon>
        <taxon>Brassica</taxon>
    </lineage>
</organism>
<comment type="caution">
    <text evidence="2">The sequence shown here is derived from an EMBL/GenBank/DDBJ whole genome shotgun (WGS) entry which is preliminary data.</text>
</comment>
<proteinExistence type="predicted"/>
<dbReference type="EMBL" id="QGKV02000649">
    <property type="protein sequence ID" value="KAF3577454.1"/>
    <property type="molecule type" value="Genomic_DNA"/>
</dbReference>
<protein>
    <recommendedName>
        <fullName evidence="4">MalT-like TPR region domain-containing protein</fullName>
    </recommendedName>
</protein>
<keyword evidence="1" id="KW-0802">TPR repeat</keyword>
<evidence type="ECO:0000256" key="1">
    <source>
        <dbReference type="PROSITE-ProRule" id="PRU00339"/>
    </source>
</evidence>
<gene>
    <name evidence="2" type="ORF">DY000_02033398</name>
</gene>
<dbReference type="Pfam" id="PF13374">
    <property type="entry name" value="TPR_10"/>
    <property type="match status" value="2"/>
</dbReference>
<dbReference type="SMART" id="SM00028">
    <property type="entry name" value="TPR"/>
    <property type="match status" value="4"/>
</dbReference>
<evidence type="ECO:0000313" key="3">
    <source>
        <dbReference type="Proteomes" id="UP000266723"/>
    </source>
</evidence>
<dbReference type="Gene3D" id="1.25.40.10">
    <property type="entry name" value="Tetratricopeptide repeat domain"/>
    <property type="match status" value="2"/>
</dbReference>
<dbReference type="PANTHER" id="PTHR47689">
    <property type="entry name" value="TETRATRICOPEPTIDE REPEAT (TPR)-LIKE SUPERFAMILY PROTEIN"/>
    <property type="match status" value="1"/>
</dbReference>
<dbReference type="Pfam" id="PF13424">
    <property type="entry name" value="TPR_12"/>
    <property type="match status" value="1"/>
</dbReference>
<reference evidence="2 3" key="1">
    <citation type="journal article" date="2020" name="BMC Genomics">
        <title>Intraspecific diversification of the crop wild relative Brassica cretica Lam. using demographic model selection.</title>
        <authorList>
            <person name="Kioukis A."/>
            <person name="Michalopoulou V.A."/>
            <person name="Briers L."/>
            <person name="Pirintsos S."/>
            <person name="Studholme D.J."/>
            <person name="Pavlidis P."/>
            <person name="Sarris P.F."/>
        </authorList>
    </citation>
    <scope>NUCLEOTIDE SEQUENCE [LARGE SCALE GENOMIC DNA]</scope>
    <source>
        <strain evidence="3">cv. PFS-1207/04</strain>
    </source>
</reference>
<dbReference type="SUPFAM" id="SSF48452">
    <property type="entry name" value="TPR-like"/>
    <property type="match status" value="2"/>
</dbReference>
<keyword evidence="3" id="KW-1185">Reference proteome</keyword>
<dbReference type="PROSITE" id="PS50005">
    <property type="entry name" value="TPR"/>
    <property type="match status" value="1"/>
</dbReference>
<sequence>MSMTRIMSALLRRTHSFSSSRAPVSTTFASSLSVKPKVSYQNDCGGHTRKLHLLDPRLWIIFSGQAAILGFCGNVALAEDDPIKPRSGDSTDGSGLERIEDGSVVSNIHTSKWRVFTDSGREHFFQGKLEPAERLFGSAIQEAKEGFGERDPHVASACNNLAELYRVKKEFDKAEPLYLEAVSILEEYYGPEDVRVGATLHNLGQLYLVQRKLEEARSCYERALKMKRRVLGHNHPDYAETMYHLGTVLHLQGKDTDAEALILDSLKILEACQYLHDKLKCDNGQGESMTYIRRLRYLSQISIRSNRLADAENIQRKLLHMMELSKGWNSMETVIAAEALAVTLQLSGQLSEAQELFEKCLNTQKKLLPEGHIQIGGNFLHMAKTFMLQATQLRGTNNSEALSKLDKAKDYLGDSSRIAKDVLLKLKNQKGKEQKQGKSSETLRNYEHAALVILLRSLESLAVLETSKNEIPEAKVTTVYEERDPHAAEDALLQCVSAYKEFGCGSQLQDSPEVKTEYVTCLKHLSVLLANRETMEASPISLAELKEEVKRIEMDLLGSHKKGS</sequence>
<evidence type="ECO:0008006" key="4">
    <source>
        <dbReference type="Google" id="ProtNLM"/>
    </source>
</evidence>
<accession>A0ABQ7DK85</accession>
<dbReference type="Proteomes" id="UP000266723">
    <property type="component" value="Unassembled WGS sequence"/>
</dbReference>
<dbReference type="InterPro" id="IPR011990">
    <property type="entry name" value="TPR-like_helical_dom_sf"/>
</dbReference>
<dbReference type="PANTHER" id="PTHR47689:SF2">
    <property type="entry name" value="TETRATRICOPEPTIDE REPEAT (TPR)-LIKE SUPERFAMILY PROTEIN"/>
    <property type="match status" value="1"/>
</dbReference>
<evidence type="ECO:0000313" key="2">
    <source>
        <dbReference type="EMBL" id="KAF3577454.1"/>
    </source>
</evidence>
<feature type="repeat" description="TPR" evidence="1">
    <location>
        <begin position="197"/>
        <end position="230"/>
    </location>
</feature>